<dbReference type="EMBL" id="JACCCC010000001">
    <property type="protein sequence ID" value="NYE48178.1"/>
    <property type="molecule type" value="Genomic_DNA"/>
</dbReference>
<proteinExistence type="predicted"/>
<reference evidence="1 2" key="1">
    <citation type="submission" date="2020-07" db="EMBL/GenBank/DDBJ databases">
        <title>Sequencing the genomes of 1000 actinobacteria strains.</title>
        <authorList>
            <person name="Klenk H.-P."/>
        </authorList>
    </citation>
    <scope>NUCLEOTIDE SEQUENCE [LARGE SCALE GENOMIC DNA]</scope>
    <source>
        <strain evidence="1 2">CXB654</strain>
    </source>
</reference>
<dbReference type="Proteomes" id="UP000589036">
    <property type="component" value="Unassembled WGS sequence"/>
</dbReference>
<comment type="caution">
    <text evidence="1">The sequence shown here is derived from an EMBL/GenBank/DDBJ whole genome shotgun (WGS) entry which is preliminary data.</text>
</comment>
<keyword evidence="2" id="KW-1185">Reference proteome</keyword>
<evidence type="ECO:0000313" key="1">
    <source>
        <dbReference type="EMBL" id="NYE48178.1"/>
    </source>
</evidence>
<gene>
    <name evidence="1" type="ORF">HDA32_003298</name>
</gene>
<protein>
    <submittedName>
        <fullName evidence="1">Tetratricopeptide (TPR) repeat protein</fullName>
    </submittedName>
</protein>
<dbReference type="RefSeq" id="WP_246334374.1">
    <property type="nucleotide sequence ID" value="NZ_BAAAYY010000016.1"/>
</dbReference>
<evidence type="ECO:0000313" key="2">
    <source>
        <dbReference type="Proteomes" id="UP000589036"/>
    </source>
</evidence>
<sequence length="325" mass="35416">MAEGSNLGPETLQQLYSEVERISSTYPRSPIHHVLGDLVETQDVAFRLLEGRQRPNQTKDLYLLSGLLSLMLAKASHDLGDPHSAMKQARTAYICADNAEHDGLRIRVRAQQSLMAYWAGWTSEAARYADLGHDLATRHTGSAAVWLMSQSARSWASLGDGERATEDLARATALQDDRESDDLDGLGGLMRFARCRQLYYGAETRIWIPGQEEQAEQAALTAIEAYEEAANTGSDDWAYGDDAGARADLAFVRATRGELEGAAEALAPVLELPVGQRVAGVIASTMRVHSALRDRQYAGSRVANRLRQEIEGYGQAPAAALTSGR</sequence>
<organism evidence="1 2">
    <name type="scientific">Spinactinospora alkalitolerans</name>
    <dbReference type="NCBI Taxonomy" id="687207"/>
    <lineage>
        <taxon>Bacteria</taxon>
        <taxon>Bacillati</taxon>
        <taxon>Actinomycetota</taxon>
        <taxon>Actinomycetes</taxon>
        <taxon>Streptosporangiales</taxon>
        <taxon>Nocardiopsidaceae</taxon>
        <taxon>Spinactinospora</taxon>
    </lineage>
</organism>
<accession>A0A852TW71</accession>
<name>A0A852TW71_9ACTN</name>
<dbReference type="AlphaFoldDB" id="A0A852TW71"/>